<proteinExistence type="predicted"/>
<comment type="caution">
    <text evidence="2">The sequence shown here is derived from an EMBL/GenBank/DDBJ whole genome shotgun (WGS) entry which is preliminary data.</text>
</comment>
<accession>A0A5N5KNW3</accession>
<name>A0A5N5KNW3_9ROSI</name>
<evidence type="ECO:0000313" key="3">
    <source>
        <dbReference type="Proteomes" id="UP000326939"/>
    </source>
</evidence>
<keyword evidence="1" id="KW-0812">Transmembrane</keyword>
<reference evidence="3" key="1">
    <citation type="journal article" date="2019" name="Gigascience">
        <title>De novo genome assembly of the endangered Acer yangbiense, a plant species with extremely small populations endemic to Yunnan Province, China.</title>
        <authorList>
            <person name="Yang J."/>
            <person name="Wariss H.M."/>
            <person name="Tao L."/>
            <person name="Zhang R."/>
            <person name="Yun Q."/>
            <person name="Hollingsworth P."/>
            <person name="Dao Z."/>
            <person name="Luo G."/>
            <person name="Guo H."/>
            <person name="Ma Y."/>
            <person name="Sun W."/>
        </authorList>
    </citation>
    <scope>NUCLEOTIDE SEQUENCE [LARGE SCALE GENOMIC DNA]</scope>
    <source>
        <strain evidence="3">cv. br00</strain>
    </source>
</reference>
<keyword evidence="1" id="KW-0472">Membrane</keyword>
<keyword evidence="1" id="KW-1133">Transmembrane helix</keyword>
<evidence type="ECO:0000313" key="2">
    <source>
        <dbReference type="EMBL" id="KAB5532092.1"/>
    </source>
</evidence>
<gene>
    <name evidence="2" type="ORF">DKX38_018762</name>
</gene>
<feature type="transmembrane region" description="Helical" evidence="1">
    <location>
        <begin position="7"/>
        <end position="30"/>
    </location>
</feature>
<dbReference type="EMBL" id="VDCV01000012">
    <property type="protein sequence ID" value="KAB5532092.1"/>
    <property type="molecule type" value="Genomic_DNA"/>
</dbReference>
<organism evidence="2 3">
    <name type="scientific">Salix brachista</name>
    <dbReference type="NCBI Taxonomy" id="2182728"/>
    <lineage>
        <taxon>Eukaryota</taxon>
        <taxon>Viridiplantae</taxon>
        <taxon>Streptophyta</taxon>
        <taxon>Embryophyta</taxon>
        <taxon>Tracheophyta</taxon>
        <taxon>Spermatophyta</taxon>
        <taxon>Magnoliopsida</taxon>
        <taxon>eudicotyledons</taxon>
        <taxon>Gunneridae</taxon>
        <taxon>Pentapetalae</taxon>
        <taxon>rosids</taxon>
        <taxon>fabids</taxon>
        <taxon>Malpighiales</taxon>
        <taxon>Salicaceae</taxon>
        <taxon>Saliceae</taxon>
        <taxon>Salix</taxon>
    </lineage>
</organism>
<evidence type="ECO:0000256" key="1">
    <source>
        <dbReference type="SAM" id="Phobius"/>
    </source>
</evidence>
<protein>
    <submittedName>
        <fullName evidence="2">Uncharacterized protein</fullName>
    </submittedName>
</protein>
<dbReference type="AlphaFoldDB" id="A0A5N5KNW3"/>
<sequence length="85" mass="9771">MGTLKEFALFIIGLGVVSILCQFSQFSYWLPLTSHGDLIQYTVQDSSGEIYHSRAIFLLNHEAMEKDFKVFVYPAIERRGKELLL</sequence>
<keyword evidence="3" id="KW-1185">Reference proteome</keyword>
<dbReference type="Proteomes" id="UP000326939">
    <property type="component" value="Chromosome 12"/>
</dbReference>